<dbReference type="InterPro" id="IPR053065">
    <property type="entry name" value="Archenteron_Induction-Rel"/>
</dbReference>
<dbReference type="STRING" id="1036611.A0A1L9P856"/>
<keyword evidence="2" id="KW-0732">Signal</keyword>
<evidence type="ECO:0000259" key="3">
    <source>
        <dbReference type="Pfam" id="PF12955"/>
    </source>
</evidence>
<proteinExistence type="predicted"/>
<dbReference type="PANTHER" id="PTHR36853:SF1">
    <property type="entry name" value="DUF3844 DOMAIN-CONTAINING PROTEIN"/>
    <property type="match status" value="1"/>
</dbReference>
<evidence type="ECO:0000256" key="2">
    <source>
        <dbReference type="SAM" id="SignalP"/>
    </source>
</evidence>
<organism evidence="4 5">
    <name type="scientific">Aspergillus versicolor CBS 583.65</name>
    <dbReference type="NCBI Taxonomy" id="1036611"/>
    <lineage>
        <taxon>Eukaryota</taxon>
        <taxon>Fungi</taxon>
        <taxon>Dikarya</taxon>
        <taxon>Ascomycota</taxon>
        <taxon>Pezizomycotina</taxon>
        <taxon>Eurotiomycetes</taxon>
        <taxon>Eurotiomycetidae</taxon>
        <taxon>Eurotiales</taxon>
        <taxon>Aspergillaceae</taxon>
        <taxon>Aspergillus</taxon>
        <taxon>Aspergillus subgen. Nidulantes</taxon>
    </lineage>
</organism>
<dbReference type="InterPro" id="IPR024382">
    <property type="entry name" value="Vps3844_C"/>
</dbReference>
<protein>
    <recommendedName>
        <fullName evidence="3">Vacuolar sorting protein Vps3844 C-terminal domain-containing protein</fullName>
    </recommendedName>
</protein>
<keyword evidence="5" id="KW-1185">Reference proteome</keyword>
<feature type="domain" description="Vacuolar sorting protein Vps3844 C-terminal" evidence="3">
    <location>
        <begin position="296"/>
        <end position="394"/>
    </location>
</feature>
<keyword evidence="1" id="KW-0472">Membrane</keyword>
<dbReference type="VEuPathDB" id="FungiDB:ASPVEDRAFT_49677"/>
<evidence type="ECO:0000256" key="1">
    <source>
        <dbReference type="SAM" id="Phobius"/>
    </source>
</evidence>
<accession>A0A1L9P856</accession>
<gene>
    <name evidence="4" type="ORF">ASPVEDRAFT_49677</name>
</gene>
<name>A0A1L9P856_ASPVE</name>
<feature type="chain" id="PRO_5012024534" description="Vacuolar sorting protein Vps3844 C-terminal domain-containing protein" evidence="2">
    <location>
        <begin position="21"/>
        <end position="403"/>
    </location>
</feature>
<dbReference type="Proteomes" id="UP000184073">
    <property type="component" value="Unassembled WGS sequence"/>
</dbReference>
<dbReference type="OrthoDB" id="5583277at2759"/>
<evidence type="ECO:0000313" key="5">
    <source>
        <dbReference type="Proteomes" id="UP000184073"/>
    </source>
</evidence>
<dbReference type="GeneID" id="63729712"/>
<dbReference type="AlphaFoldDB" id="A0A1L9P856"/>
<reference evidence="5" key="1">
    <citation type="journal article" date="2017" name="Genome Biol.">
        <title>Comparative genomics reveals high biological diversity and specific adaptations in the industrially and medically important fungal genus Aspergillus.</title>
        <authorList>
            <person name="de Vries R.P."/>
            <person name="Riley R."/>
            <person name="Wiebenga A."/>
            <person name="Aguilar-Osorio G."/>
            <person name="Amillis S."/>
            <person name="Uchima C.A."/>
            <person name="Anderluh G."/>
            <person name="Asadollahi M."/>
            <person name="Askin M."/>
            <person name="Barry K."/>
            <person name="Battaglia E."/>
            <person name="Bayram O."/>
            <person name="Benocci T."/>
            <person name="Braus-Stromeyer S.A."/>
            <person name="Caldana C."/>
            <person name="Canovas D."/>
            <person name="Cerqueira G.C."/>
            <person name="Chen F."/>
            <person name="Chen W."/>
            <person name="Choi C."/>
            <person name="Clum A."/>
            <person name="Dos Santos R.A."/>
            <person name="Damasio A.R."/>
            <person name="Diallinas G."/>
            <person name="Emri T."/>
            <person name="Fekete E."/>
            <person name="Flipphi M."/>
            <person name="Freyberg S."/>
            <person name="Gallo A."/>
            <person name="Gournas C."/>
            <person name="Habgood R."/>
            <person name="Hainaut M."/>
            <person name="Harispe M.L."/>
            <person name="Henrissat B."/>
            <person name="Hilden K.S."/>
            <person name="Hope R."/>
            <person name="Hossain A."/>
            <person name="Karabika E."/>
            <person name="Karaffa L."/>
            <person name="Karanyi Z."/>
            <person name="Krasevec N."/>
            <person name="Kuo A."/>
            <person name="Kusch H."/>
            <person name="LaButti K."/>
            <person name="Lagendijk E.L."/>
            <person name="Lapidus A."/>
            <person name="Levasseur A."/>
            <person name="Lindquist E."/>
            <person name="Lipzen A."/>
            <person name="Logrieco A.F."/>
            <person name="MacCabe A."/>
            <person name="Maekelae M.R."/>
            <person name="Malavazi I."/>
            <person name="Melin P."/>
            <person name="Meyer V."/>
            <person name="Mielnichuk N."/>
            <person name="Miskei M."/>
            <person name="Molnar A.P."/>
            <person name="Mule G."/>
            <person name="Ngan C.Y."/>
            <person name="Orejas M."/>
            <person name="Orosz E."/>
            <person name="Ouedraogo J.P."/>
            <person name="Overkamp K.M."/>
            <person name="Park H.-S."/>
            <person name="Perrone G."/>
            <person name="Piumi F."/>
            <person name="Punt P.J."/>
            <person name="Ram A.F."/>
            <person name="Ramon A."/>
            <person name="Rauscher S."/>
            <person name="Record E."/>
            <person name="Riano-Pachon D.M."/>
            <person name="Robert V."/>
            <person name="Roehrig J."/>
            <person name="Ruller R."/>
            <person name="Salamov A."/>
            <person name="Salih N.S."/>
            <person name="Samson R.A."/>
            <person name="Sandor E."/>
            <person name="Sanguinetti M."/>
            <person name="Schuetze T."/>
            <person name="Sepcic K."/>
            <person name="Shelest E."/>
            <person name="Sherlock G."/>
            <person name="Sophianopoulou V."/>
            <person name="Squina F.M."/>
            <person name="Sun H."/>
            <person name="Susca A."/>
            <person name="Todd R.B."/>
            <person name="Tsang A."/>
            <person name="Unkles S.E."/>
            <person name="van de Wiele N."/>
            <person name="van Rossen-Uffink D."/>
            <person name="Oliveira J.V."/>
            <person name="Vesth T.C."/>
            <person name="Visser J."/>
            <person name="Yu J.-H."/>
            <person name="Zhou M."/>
            <person name="Andersen M.R."/>
            <person name="Archer D.B."/>
            <person name="Baker S.E."/>
            <person name="Benoit I."/>
            <person name="Brakhage A.A."/>
            <person name="Braus G.H."/>
            <person name="Fischer R."/>
            <person name="Frisvad J.C."/>
            <person name="Goldman G.H."/>
            <person name="Houbraken J."/>
            <person name="Oakley B."/>
            <person name="Pocsi I."/>
            <person name="Scazzocchio C."/>
            <person name="Seiboth B."/>
            <person name="vanKuyk P.A."/>
            <person name="Wortman J."/>
            <person name="Dyer P.S."/>
            <person name="Grigoriev I.V."/>
        </authorList>
    </citation>
    <scope>NUCLEOTIDE SEQUENCE [LARGE SCALE GENOMIC DNA]</scope>
    <source>
        <strain evidence="5">CBS 583.65</strain>
    </source>
</reference>
<keyword evidence="1" id="KW-0812">Transmembrane</keyword>
<dbReference type="GO" id="GO:0005783">
    <property type="term" value="C:endoplasmic reticulum"/>
    <property type="evidence" value="ECO:0007669"/>
    <property type="project" value="TreeGrafter"/>
</dbReference>
<sequence>MRSLLGFLATFATLTTETTALEASVISFGLNPQGQGLKSSVTSSATLQRLLELRSKSFTASELEGSDESRIDFLGRFAGPPGQLFGALAGDGDLDTITVILEGLDNEAESSIRNEYESELVISRFATDSAGDDFIDFLLENRPDGIVSPESKHCSFYNHSNHRNAYDFLQFCLPRNFGSQKFSRGFHSQLLSQANMGELWLNARKGTMVVHISFEASSTYIHSLKSLFSELHSHSLNGKTATAVVLPYSKVRPRSSYSKRSPHITKVGASATLSRDAQPIVFEQRADVPLSLAPVCYASNSSCNEATNTCSGHGACYEKSGDCYACRCHETYVKTEGGVGQKVRWGGAACQKRDLSSPFFLIAGVTIAIMVVVGAAAGMIFRVGNTELPGVIGAGVGPSRTQK</sequence>
<feature type="transmembrane region" description="Helical" evidence="1">
    <location>
        <begin position="359"/>
        <end position="381"/>
    </location>
</feature>
<dbReference type="RefSeq" id="XP_040663483.1">
    <property type="nucleotide sequence ID" value="XM_040814201.1"/>
</dbReference>
<dbReference type="PANTHER" id="PTHR36853">
    <property type="entry name" value="EXPRESSED PROTEIN"/>
    <property type="match status" value="1"/>
</dbReference>
<dbReference type="Pfam" id="PF12955">
    <property type="entry name" value="Vps3844_C"/>
    <property type="match status" value="1"/>
</dbReference>
<feature type="signal peptide" evidence="2">
    <location>
        <begin position="1"/>
        <end position="20"/>
    </location>
</feature>
<dbReference type="EMBL" id="KV878126">
    <property type="protein sequence ID" value="OJI97720.1"/>
    <property type="molecule type" value="Genomic_DNA"/>
</dbReference>
<keyword evidence="1" id="KW-1133">Transmembrane helix</keyword>
<evidence type="ECO:0000313" key="4">
    <source>
        <dbReference type="EMBL" id="OJI97720.1"/>
    </source>
</evidence>